<accession>A0A507QVQ4</accession>
<evidence type="ECO:0000313" key="2">
    <source>
        <dbReference type="EMBL" id="TQB71361.1"/>
    </source>
</evidence>
<dbReference type="Pfam" id="PF24809">
    <property type="entry name" value="DUF7708"/>
    <property type="match status" value="1"/>
</dbReference>
<evidence type="ECO:0000259" key="1">
    <source>
        <dbReference type="Pfam" id="PF24809"/>
    </source>
</evidence>
<comment type="caution">
    <text evidence="2">The sequence shown here is derived from an EMBL/GenBank/DDBJ whole genome shotgun (WGS) entry which is preliminary data.</text>
</comment>
<dbReference type="EMBL" id="VIFY01000083">
    <property type="protein sequence ID" value="TQB71361.1"/>
    <property type="molecule type" value="Genomic_DNA"/>
</dbReference>
<dbReference type="AlphaFoldDB" id="A0A507QVQ4"/>
<dbReference type="Proteomes" id="UP000319663">
    <property type="component" value="Unassembled WGS sequence"/>
</dbReference>
<proteinExistence type="predicted"/>
<dbReference type="STRING" id="5098.A0A507QVQ4"/>
<sequence length="638" mass="70220">MDLDPDPGLPPIEISMDPSLPDLVKSTSIWKKRFQKKPLSDDPAVASLDVEYNELAQAWKKFLQDLPPGDSPDFQGRAQSTDDVVAVVRSARAHWSSSSSSSSFACCIPLADQFLVSLNAHVVLLAALLDSDLYISLFCGVLQSLIKASSNYPSPAQTLLKALVDVNEAVSVLVRDCPGFSGGDCLPSVASLYALIFFFLEACIDWYIKMSVCRLLTSHNQDLYDDNHALIDNIQNTARDIARQFADGMDLDRQADEAESCKQTALSHLKQAQWREVGSQGPERRVAAQLTWLRQFIWDIQRDASRRSQLEQARETLLPDLFASVSRQLRAVGGQSGGVVWLKAKPAVPPLEELGLLKDSLEMRQGTRRKLTKVSLLLASKHFQNSYSNEDQIAHTDPGSVIALPDNILPSFQDWATTGTSQIHVVGQRQSSTPTGSVAIVSATYAGFARQAGLPVISHFCSLPSQCGEGKSPFEAGLIALAYSLLRQLFEHVPPLLDCDVESQIKADRLDMLRGTLASWKELLSAIDTVLHFMPPLLICVIDGLDVLHDPSSTDQHIRSLLRILFRHARYPPVIPMYDGTQKSVLFKGLITVSGQPGWLMESLAENQAVPDDFKAANQQVKLDRVMASDTWAVTMST</sequence>
<evidence type="ECO:0000313" key="3">
    <source>
        <dbReference type="Proteomes" id="UP000319663"/>
    </source>
</evidence>
<name>A0A507QVQ4_MONPU</name>
<organism evidence="2 3">
    <name type="scientific">Monascus purpureus</name>
    <name type="common">Red mold</name>
    <name type="synonym">Monascus anka</name>
    <dbReference type="NCBI Taxonomy" id="5098"/>
    <lineage>
        <taxon>Eukaryota</taxon>
        <taxon>Fungi</taxon>
        <taxon>Dikarya</taxon>
        <taxon>Ascomycota</taxon>
        <taxon>Pezizomycotina</taxon>
        <taxon>Eurotiomycetes</taxon>
        <taxon>Eurotiomycetidae</taxon>
        <taxon>Eurotiales</taxon>
        <taxon>Aspergillaceae</taxon>
        <taxon>Monascus</taxon>
    </lineage>
</organism>
<dbReference type="OrthoDB" id="4840035at2759"/>
<gene>
    <name evidence="2" type="ORF">MPDQ_007635</name>
</gene>
<keyword evidence="3" id="KW-1185">Reference proteome</keyword>
<feature type="domain" description="DUF7708" evidence="1">
    <location>
        <begin position="132"/>
        <end position="243"/>
    </location>
</feature>
<protein>
    <recommendedName>
        <fullName evidence="1">DUF7708 domain-containing protein</fullName>
    </recommendedName>
</protein>
<dbReference type="InterPro" id="IPR056125">
    <property type="entry name" value="DUF7708"/>
</dbReference>
<reference evidence="2 3" key="1">
    <citation type="submission" date="2019-06" db="EMBL/GenBank/DDBJ databases">
        <title>Wine fermentation using esterase from Monascus purpureus.</title>
        <authorList>
            <person name="Geng C."/>
            <person name="Zhang Y."/>
        </authorList>
    </citation>
    <scope>NUCLEOTIDE SEQUENCE [LARGE SCALE GENOMIC DNA]</scope>
    <source>
        <strain evidence="2">HQ1</strain>
    </source>
</reference>